<evidence type="ECO:0000256" key="1">
    <source>
        <dbReference type="ARBA" id="ARBA00007734"/>
    </source>
</evidence>
<dbReference type="SUPFAM" id="SSF53955">
    <property type="entry name" value="Lysozyme-like"/>
    <property type="match status" value="1"/>
</dbReference>
<dbReference type="SUPFAM" id="SSF54106">
    <property type="entry name" value="LysM domain"/>
    <property type="match status" value="2"/>
</dbReference>
<dbReference type="Proteomes" id="UP000234639">
    <property type="component" value="Unassembled WGS sequence"/>
</dbReference>
<dbReference type="Pfam" id="PF01476">
    <property type="entry name" value="LysM"/>
    <property type="match status" value="2"/>
</dbReference>
<dbReference type="SMART" id="SM00257">
    <property type="entry name" value="LysM"/>
    <property type="match status" value="3"/>
</dbReference>
<dbReference type="AlphaFoldDB" id="A0A2I1N9H0"/>
<evidence type="ECO:0000313" key="3">
    <source>
        <dbReference type="EMBL" id="PKZ29023.1"/>
    </source>
</evidence>
<protein>
    <submittedName>
        <fullName evidence="3">Lytic transglycosylase</fullName>
    </submittedName>
</protein>
<evidence type="ECO:0000313" key="4">
    <source>
        <dbReference type="Proteomes" id="UP000234639"/>
    </source>
</evidence>
<proteinExistence type="inferred from homology"/>
<feature type="domain" description="LysM" evidence="2">
    <location>
        <begin position="354"/>
        <end position="397"/>
    </location>
</feature>
<comment type="similarity">
    <text evidence="1">Belongs to the transglycosylase Slt family.</text>
</comment>
<sequence>MNKLFSIFTIFIFTITLQANTLIDEILNEFAIPNNEKNKEIVLNIKKSIDQRDISEFIKIIKSSPDNVYMVKKELEKIDAPEFLLYLAMVESKFLNRATSSKKAGGMWQFMPQTAKSFGLNVNAQIDERRDPFLSTDTAFKYLDFLNESFEDKWYISLMAYNCGDGCMKKVIRNNKNDDFSTLLTSNKTPRETKNFIKRIIKNTIISKNIDARIALVDIKPENSVEKIKVQGGTSLASVGNSIGLSVEEMKKYNPHIKTSVAPKDQNAYHFYIPEEKLNLYALNYIGQIIRGENTFAPSYNIHVVAKDETIESIAKKWDTTADELIKENNLGDELEIGKKLKIPTSIIAFNDNKEYTIKKGDTLIATSNKFDVDVATLVAANEIKDLNIKAGDTIVIP</sequence>
<name>A0A2I1N9H0_9BACT</name>
<feature type="domain" description="LysM" evidence="2">
    <location>
        <begin position="301"/>
        <end position="349"/>
    </location>
</feature>
<dbReference type="InterPro" id="IPR008258">
    <property type="entry name" value="Transglycosylase_SLT_dom_1"/>
</dbReference>
<dbReference type="CDD" id="cd00118">
    <property type="entry name" value="LysM"/>
    <property type="match status" value="2"/>
</dbReference>
<gene>
    <name evidence="3" type="ORF">CYJ41_06215</name>
</gene>
<dbReference type="Gene3D" id="3.10.350.10">
    <property type="entry name" value="LysM domain"/>
    <property type="match status" value="2"/>
</dbReference>
<dbReference type="Gene3D" id="1.10.530.10">
    <property type="match status" value="1"/>
</dbReference>
<evidence type="ECO:0000259" key="2">
    <source>
        <dbReference type="PROSITE" id="PS51782"/>
    </source>
</evidence>
<dbReference type="EMBL" id="PKHU01000005">
    <property type="protein sequence ID" value="PKZ29023.1"/>
    <property type="molecule type" value="Genomic_DNA"/>
</dbReference>
<comment type="caution">
    <text evidence="3">The sequence shown here is derived from an EMBL/GenBank/DDBJ whole genome shotgun (WGS) entry which is preliminary data.</text>
</comment>
<dbReference type="PANTHER" id="PTHR37423">
    <property type="entry name" value="SOLUBLE LYTIC MUREIN TRANSGLYCOSYLASE-RELATED"/>
    <property type="match status" value="1"/>
</dbReference>
<reference evidence="3 4" key="1">
    <citation type="submission" date="2017-12" db="EMBL/GenBank/DDBJ databases">
        <title>Phylogenetic diversity of female urinary microbiome.</title>
        <authorList>
            <person name="Thomas-White K."/>
            <person name="Wolfe A.J."/>
        </authorList>
    </citation>
    <scope>NUCLEOTIDE SEQUENCE [LARGE SCALE GENOMIC DNA]</scope>
    <source>
        <strain evidence="3 4">UMB0112</strain>
    </source>
</reference>
<dbReference type="PROSITE" id="PS51782">
    <property type="entry name" value="LYSM"/>
    <property type="match status" value="2"/>
</dbReference>
<dbReference type="Pfam" id="PF01464">
    <property type="entry name" value="SLT"/>
    <property type="match status" value="1"/>
</dbReference>
<dbReference type="RefSeq" id="WP_101637420.1">
    <property type="nucleotide sequence ID" value="NZ_PKHU01000005.1"/>
</dbReference>
<accession>A0A2I1N9H0</accession>
<dbReference type="InterPro" id="IPR018392">
    <property type="entry name" value="LysM"/>
</dbReference>
<dbReference type="InterPro" id="IPR036779">
    <property type="entry name" value="LysM_dom_sf"/>
</dbReference>
<dbReference type="InterPro" id="IPR023346">
    <property type="entry name" value="Lysozyme-like_dom_sf"/>
</dbReference>
<dbReference type="CDD" id="cd16894">
    <property type="entry name" value="MltD-like"/>
    <property type="match status" value="1"/>
</dbReference>
<organism evidence="3 4">
    <name type="scientific">Campylobacter ureolyticus</name>
    <dbReference type="NCBI Taxonomy" id="827"/>
    <lineage>
        <taxon>Bacteria</taxon>
        <taxon>Pseudomonadati</taxon>
        <taxon>Campylobacterota</taxon>
        <taxon>Epsilonproteobacteria</taxon>
        <taxon>Campylobacterales</taxon>
        <taxon>Campylobacteraceae</taxon>
        <taxon>Campylobacter</taxon>
    </lineage>
</organism>
<dbReference type="PANTHER" id="PTHR37423:SF2">
    <property type="entry name" value="MEMBRANE-BOUND LYTIC MUREIN TRANSGLYCOSYLASE C"/>
    <property type="match status" value="1"/>
</dbReference>